<accession>A0A2P2JBY9</accession>
<organism evidence="1">
    <name type="scientific">Rhizophora mucronata</name>
    <name type="common">Asiatic mangrove</name>
    <dbReference type="NCBI Taxonomy" id="61149"/>
    <lineage>
        <taxon>Eukaryota</taxon>
        <taxon>Viridiplantae</taxon>
        <taxon>Streptophyta</taxon>
        <taxon>Embryophyta</taxon>
        <taxon>Tracheophyta</taxon>
        <taxon>Spermatophyta</taxon>
        <taxon>Magnoliopsida</taxon>
        <taxon>eudicotyledons</taxon>
        <taxon>Gunneridae</taxon>
        <taxon>Pentapetalae</taxon>
        <taxon>rosids</taxon>
        <taxon>fabids</taxon>
        <taxon>Malpighiales</taxon>
        <taxon>Rhizophoraceae</taxon>
        <taxon>Rhizophora</taxon>
    </lineage>
</organism>
<name>A0A2P2JBY9_RHIMU</name>
<dbReference type="AlphaFoldDB" id="A0A2P2JBY9"/>
<sequence>MLQGKINYCEKNQLCNLLMHAWAKSHCLFHIPQCTQADDQGILCFLVDVQFLENWKIWTCFCLGACLTVLDKRLCILS</sequence>
<reference evidence="1" key="1">
    <citation type="submission" date="2018-02" db="EMBL/GenBank/DDBJ databases">
        <title>Rhizophora mucronata_Transcriptome.</title>
        <authorList>
            <person name="Meera S.P."/>
            <person name="Sreeshan A."/>
            <person name="Augustine A."/>
        </authorList>
    </citation>
    <scope>NUCLEOTIDE SEQUENCE</scope>
    <source>
        <tissue evidence="1">Leaf</tissue>
    </source>
</reference>
<evidence type="ECO:0000313" key="1">
    <source>
        <dbReference type="EMBL" id="MBW90968.1"/>
    </source>
</evidence>
<protein>
    <submittedName>
        <fullName evidence="1">Uncharacterized protein</fullName>
    </submittedName>
</protein>
<dbReference type="EMBL" id="GGEC01010485">
    <property type="protein sequence ID" value="MBW90968.1"/>
    <property type="molecule type" value="Transcribed_RNA"/>
</dbReference>
<proteinExistence type="predicted"/>